<keyword evidence="1" id="KW-0472">Membrane</keyword>
<dbReference type="AlphaFoldDB" id="A0A1F7WZN1"/>
<reference evidence="2 3" key="1">
    <citation type="journal article" date="2016" name="Nat. Commun.">
        <title>Thousands of microbial genomes shed light on interconnected biogeochemical processes in an aquifer system.</title>
        <authorList>
            <person name="Anantharaman K."/>
            <person name="Brown C.T."/>
            <person name="Hug L.A."/>
            <person name="Sharon I."/>
            <person name="Castelle C.J."/>
            <person name="Probst A.J."/>
            <person name="Thomas B.C."/>
            <person name="Singh A."/>
            <person name="Wilkins M.J."/>
            <person name="Karaoz U."/>
            <person name="Brodie E.L."/>
            <person name="Williams K.H."/>
            <person name="Hubbard S.S."/>
            <person name="Banfield J.F."/>
        </authorList>
    </citation>
    <scope>NUCLEOTIDE SEQUENCE [LARGE SCALE GENOMIC DNA]</scope>
</reference>
<evidence type="ECO:0000313" key="3">
    <source>
        <dbReference type="Proteomes" id="UP000176939"/>
    </source>
</evidence>
<evidence type="ECO:0000313" key="2">
    <source>
        <dbReference type="EMBL" id="OGM08322.1"/>
    </source>
</evidence>
<name>A0A1F7WZN1_9BACT</name>
<gene>
    <name evidence="2" type="ORF">A2Z67_01480</name>
</gene>
<keyword evidence="1" id="KW-0812">Transmembrane</keyword>
<evidence type="ECO:0000256" key="1">
    <source>
        <dbReference type="SAM" id="Phobius"/>
    </source>
</evidence>
<protein>
    <submittedName>
        <fullName evidence="2">Uncharacterized protein</fullName>
    </submittedName>
</protein>
<dbReference type="Proteomes" id="UP000176939">
    <property type="component" value="Unassembled WGS sequence"/>
</dbReference>
<feature type="transmembrane region" description="Helical" evidence="1">
    <location>
        <begin position="6"/>
        <end position="24"/>
    </location>
</feature>
<keyword evidence="1" id="KW-1133">Transmembrane helix</keyword>
<organism evidence="2 3">
    <name type="scientific">Candidatus Woesebacteria bacterium RBG_13_36_22</name>
    <dbReference type="NCBI Taxonomy" id="1802478"/>
    <lineage>
        <taxon>Bacteria</taxon>
        <taxon>Candidatus Woeseibacteriota</taxon>
    </lineage>
</organism>
<comment type="caution">
    <text evidence="2">The sequence shown here is derived from an EMBL/GenBank/DDBJ whole genome shotgun (WGS) entry which is preliminary data.</text>
</comment>
<accession>A0A1F7WZN1</accession>
<sequence>MKNIIIIIVIVLLIAGVGVGFYLLGSKSINKGGAVTPTPQTFIEITPTFTPPSPTQIPLKTVMAGGILSFPKYRLSLPSDWTDNLEKMGPDAEKLIVKKGSYSISITQGGFGGAACLFPGDPDIEGPSGRYDTFTDLQDKSGDILRRVGKSQGGGFSICEKTQYGWGAPTSYGHMSIAAPVSPDPQMLTEIDAIISSLTKL</sequence>
<proteinExistence type="predicted"/>
<dbReference type="EMBL" id="MGFQ01000051">
    <property type="protein sequence ID" value="OGM08322.1"/>
    <property type="molecule type" value="Genomic_DNA"/>
</dbReference>